<comment type="caution">
    <text evidence="3">The sequence shown here is derived from an EMBL/GenBank/DDBJ whole genome shotgun (WGS) entry which is preliminary data.</text>
</comment>
<evidence type="ECO:0000313" key="3">
    <source>
        <dbReference type="EMBL" id="KAK0661049.1"/>
    </source>
</evidence>
<feature type="region of interest" description="Disordered" evidence="1">
    <location>
        <begin position="1"/>
        <end position="34"/>
    </location>
</feature>
<gene>
    <name evidence="3" type="ORF">DIS24_g2916</name>
</gene>
<dbReference type="EMBL" id="JAUJDW010000009">
    <property type="protein sequence ID" value="KAK0661049.1"/>
    <property type="molecule type" value="Genomic_DNA"/>
</dbReference>
<evidence type="ECO:0000313" key="4">
    <source>
        <dbReference type="Proteomes" id="UP001175001"/>
    </source>
</evidence>
<evidence type="ECO:0000259" key="2">
    <source>
        <dbReference type="Pfam" id="PF04927"/>
    </source>
</evidence>
<dbReference type="Proteomes" id="UP001175001">
    <property type="component" value="Unassembled WGS sequence"/>
</dbReference>
<dbReference type="AlphaFoldDB" id="A0AA39YYR5"/>
<name>A0AA39YYR5_9PEZI</name>
<feature type="region of interest" description="Disordered" evidence="1">
    <location>
        <begin position="189"/>
        <end position="295"/>
    </location>
</feature>
<feature type="region of interest" description="Disordered" evidence="1">
    <location>
        <begin position="71"/>
        <end position="90"/>
    </location>
</feature>
<feature type="domain" description="SMP" evidence="2">
    <location>
        <begin position="53"/>
        <end position="86"/>
    </location>
</feature>
<feature type="compositionally biased region" description="Basic and acidic residues" evidence="1">
    <location>
        <begin position="189"/>
        <end position="220"/>
    </location>
</feature>
<accession>A0AA39YYR5</accession>
<feature type="compositionally biased region" description="Basic and acidic residues" evidence="1">
    <location>
        <begin position="280"/>
        <end position="295"/>
    </location>
</feature>
<keyword evidence="4" id="KW-1185">Reference proteome</keyword>
<feature type="region of interest" description="Disordered" evidence="1">
    <location>
        <begin position="132"/>
        <end position="160"/>
    </location>
</feature>
<dbReference type="InterPro" id="IPR007011">
    <property type="entry name" value="LEA_SMP_dom"/>
</dbReference>
<proteinExistence type="predicted"/>
<organism evidence="3 4">
    <name type="scientific">Lasiodiplodia hormozganensis</name>
    <dbReference type="NCBI Taxonomy" id="869390"/>
    <lineage>
        <taxon>Eukaryota</taxon>
        <taxon>Fungi</taxon>
        <taxon>Dikarya</taxon>
        <taxon>Ascomycota</taxon>
        <taxon>Pezizomycotina</taxon>
        <taxon>Dothideomycetes</taxon>
        <taxon>Dothideomycetes incertae sedis</taxon>
        <taxon>Botryosphaeriales</taxon>
        <taxon>Botryosphaeriaceae</taxon>
        <taxon>Lasiodiplodia</taxon>
    </lineage>
</organism>
<feature type="compositionally biased region" description="Basic and acidic residues" evidence="1">
    <location>
        <begin position="232"/>
        <end position="262"/>
    </location>
</feature>
<reference evidence="3" key="1">
    <citation type="submission" date="2023-06" db="EMBL/GenBank/DDBJ databases">
        <title>Multi-omics analyses reveal the molecular pathogenesis toolkit of Lasiodiplodia hormozganensis, a cross-kingdom pathogen.</title>
        <authorList>
            <person name="Felix C."/>
            <person name="Meneses R."/>
            <person name="Goncalves M.F.M."/>
            <person name="Tilleman L."/>
            <person name="Duarte A.S."/>
            <person name="Jorrin-Novo J.V."/>
            <person name="Van De Peer Y."/>
            <person name="Deforce D."/>
            <person name="Van Nieuwerburgh F."/>
            <person name="Esteves A.C."/>
            <person name="Alves A."/>
        </authorList>
    </citation>
    <scope>NUCLEOTIDE SEQUENCE</scope>
    <source>
        <strain evidence="3">CBS 339.90</strain>
    </source>
</reference>
<evidence type="ECO:0000256" key="1">
    <source>
        <dbReference type="SAM" id="MobiDB-lite"/>
    </source>
</evidence>
<protein>
    <recommendedName>
        <fullName evidence="2">SMP domain-containing protein</fullName>
    </recommendedName>
</protein>
<dbReference type="Pfam" id="PF04927">
    <property type="entry name" value="SMP"/>
    <property type="match status" value="1"/>
</dbReference>
<sequence length="295" mass="31508">MSAQPDNAAPVSKEATETPKESAPALPAEAKPFGESFEKTVAEGVAKLKEEPEHITHEDAARVQSAEHKVLGFRPPPGSAAAQVQSMSDNTDNLRKVTEAAQKKFDDDPASVTPEDIKRVLSAECKVYGGTLPKGSIPAAKLPTVDTKDQESSATEKPALVVRGRRQSIVAAEQSPAAREHVYQAVAEEMKDKLEKHPEDITKEDASLMRRVDTRAHGATEKGSITAQVQREAAKHEDAKHEDAKHEDGAKPVEIKEDKVCEETAVAGDAEPCAPGETAVKAEKAAETDRSADGA</sequence>